<evidence type="ECO:0000313" key="1">
    <source>
        <dbReference type="EMBL" id="RAV34212.1"/>
    </source>
</evidence>
<organism evidence="1 2">
    <name type="scientific">Corynebacterium heidelbergense</name>
    <dbReference type="NCBI Taxonomy" id="2055947"/>
    <lineage>
        <taxon>Bacteria</taxon>
        <taxon>Bacillati</taxon>
        <taxon>Actinomycetota</taxon>
        <taxon>Actinomycetes</taxon>
        <taxon>Mycobacteriales</taxon>
        <taxon>Corynebacteriaceae</taxon>
        <taxon>Corynebacterium</taxon>
    </lineage>
</organism>
<dbReference type="AlphaFoldDB" id="A0A364VC32"/>
<evidence type="ECO:0000313" key="2">
    <source>
        <dbReference type="Proteomes" id="UP000251047"/>
    </source>
</evidence>
<name>A0A364VC32_9CORY</name>
<protein>
    <submittedName>
        <fullName evidence="1">Uncharacterized protein</fullName>
    </submittedName>
</protein>
<sequence length="125" mass="13658">MDCRGRDGQFIFTGSSVPSDDIARRTGAGRFVRVRQRTMTWFERGLSSGAVSLSALFDSSSVTPSTERLEYGAILERLCVSGFPAHIHRNPADSQIVMNAYAQEVSRADLHRIAASQDRGAGPLQ</sequence>
<comment type="caution">
    <text evidence="1">The sequence shown here is derived from an EMBL/GenBank/DDBJ whole genome shotgun (WGS) entry which is preliminary data.</text>
</comment>
<dbReference type="EMBL" id="PHQP01000024">
    <property type="protein sequence ID" value="RAV34212.1"/>
    <property type="molecule type" value="Genomic_DNA"/>
</dbReference>
<reference evidence="1 2" key="1">
    <citation type="journal article" date="2018" name="Syst. Appl. Microbiol.">
        <title>Corynebacterium heidelbergense sp. nov., isolated from the preen glands of Egyptian geese (Alopochen aegyptiacus).</title>
        <authorList>
            <person name="Braun M.S."/>
            <person name="Wang E."/>
            <person name="Zimmermann S."/>
            <person name="Wink M."/>
        </authorList>
    </citation>
    <scope>NUCLEOTIDE SEQUENCE [LARGE SCALE GENOMIC DNA]</scope>
    <source>
        <strain evidence="1 2">DSM 104638</strain>
    </source>
</reference>
<dbReference type="Proteomes" id="UP000251047">
    <property type="component" value="Unassembled WGS sequence"/>
</dbReference>
<accession>A0A364VC32</accession>
<proteinExistence type="predicted"/>
<gene>
    <name evidence="1" type="ORF">CWC39_04460</name>
</gene>